<dbReference type="EMBL" id="JBHULZ010000002">
    <property type="protein sequence ID" value="MFD2696449.1"/>
    <property type="molecule type" value="Genomic_DNA"/>
</dbReference>
<dbReference type="RefSeq" id="WP_379042560.1">
    <property type="nucleotide sequence ID" value="NZ_JBHULZ010000002.1"/>
</dbReference>
<feature type="signal peptide" evidence="1">
    <location>
        <begin position="1"/>
        <end position="20"/>
    </location>
</feature>
<evidence type="ECO:0000256" key="1">
    <source>
        <dbReference type="SAM" id="SignalP"/>
    </source>
</evidence>
<keyword evidence="1" id="KW-0732">Signal</keyword>
<accession>A0ABW5SBE2</accession>
<keyword evidence="3" id="KW-1185">Reference proteome</keyword>
<feature type="chain" id="PRO_5045222598" evidence="1">
    <location>
        <begin position="21"/>
        <end position="154"/>
    </location>
</feature>
<evidence type="ECO:0000313" key="2">
    <source>
        <dbReference type="EMBL" id="MFD2696449.1"/>
    </source>
</evidence>
<dbReference type="Proteomes" id="UP001597357">
    <property type="component" value="Unassembled WGS sequence"/>
</dbReference>
<name>A0ABW5SBE2_9FLAO</name>
<proteinExistence type="predicted"/>
<protein>
    <submittedName>
        <fullName evidence="2">Uncharacterized protein</fullName>
    </submittedName>
</protein>
<organism evidence="2 3">
    <name type="scientific">Mesonia sediminis</name>
    <dbReference type="NCBI Taxonomy" id="1703946"/>
    <lineage>
        <taxon>Bacteria</taxon>
        <taxon>Pseudomonadati</taxon>
        <taxon>Bacteroidota</taxon>
        <taxon>Flavobacteriia</taxon>
        <taxon>Flavobacteriales</taxon>
        <taxon>Flavobacteriaceae</taxon>
        <taxon>Mesonia</taxon>
    </lineage>
</organism>
<reference evidence="3" key="1">
    <citation type="journal article" date="2019" name="Int. J. Syst. Evol. Microbiol.">
        <title>The Global Catalogue of Microorganisms (GCM) 10K type strain sequencing project: providing services to taxonomists for standard genome sequencing and annotation.</title>
        <authorList>
            <consortium name="The Broad Institute Genomics Platform"/>
            <consortium name="The Broad Institute Genome Sequencing Center for Infectious Disease"/>
            <person name="Wu L."/>
            <person name="Ma J."/>
        </authorList>
    </citation>
    <scope>NUCLEOTIDE SEQUENCE [LARGE SCALE GENOMIC DNA]</scope>
    <source>
        <strain evidence="3">KCTC 42255</strain>
    </source>
</reference>
<comment type="caution">
    <text evidence="2">The sequence shown here is derived from an EMBL/GenBank/DDBJ whole genome shotgun (WGS) entry which is preliminary data.</text>
</comment>
<evidence type="ECO:0000313" key="3">
    <source>
        <dbReference type="Proteomes" id="UP001597357"/>
    </source>
</evidence>
<sequence length="154" mass="17918">MKIQNLLLVLLLGAFQLTQAQEHNKKLESQHNHQPIQGTWQVEKEYDSSGKLIRYDSLYTYSTTSVDELPRALDSLLKSWEANFKHDIPATNSLFKWFTADTTFLNSSRPEAWLQSTPEVFPEAFKALQLWMQQQRRLLLQESDEPEKAPHSTI</sequence>
<gene>
    <name evidence="2" type="ORF">ACFSQ0_00415</name>
</gene>